<organism evidence="3 4">
    <name type="scientific">Galactobacter caseinivorans</name>
    <dbReference type="NCBI Taxonomy" id="2676123"/>
    <lineage>
        <taxon>Bacteria</taxon>
        <taxon>Bacillati</taxon>
        <taxon>Actinomycetota</taxon>
        <taxon>Actinomycetes</taxon>
        <taxon>Micrococcales</taxon>
        <taxon>Micrococcaceae</taxon>
        <taxon>Galactobacter</taxon>
    </lineage>
</organism>
<evidence type="ECO:0000313" key="3">
    <source>
        <dbReference type="EMBL" id="RKW69913.1"/>
    </source>
</evidence>
<dbReference type="Pfam" id="PF01381">
    <property type="entry name" value="HTH_3"/>
    <property type="match status" value="1"/>
</dbReference>
<feature type="region of interest" description="Disordered" evidence="1">
    <location>
        <begin position="1"/>
        <end position="33"/>
    </location>
</feature>
<dbReference type="InterPro" id="IPR001387">
    <property type="entry name" value="Cro/C1-type_HTH"/>
</dbReference>
<accession>A0A496PHE8</accession>
<dbReference type="RefSeq" id="WP_121485584.1">
    <property type="nucleotide sequence ID" value="NZ_QQXL01000006.1"/>
</dbReference>
<reference evidence="3 4" key="1">
    <citation type="submission" date="2018-07" db="EMBL/GenBank/DDBJ databases">
        <title>Arthrobacter sp. nov., isolated from raw cow's milk with high bacterial count.</title>
        <authorList>
            <person name="Hahne J."/>
            <person name="Isele D."/>
            <person name="Lipski A."/>
        </authorList>
    </citation>
    <scope>NUCLEOTIDE SEQUENCE [LARGE SCALE GENOMIC DNA]</scope>
    <source>
        <strain evidence="3 4">JZ R-183</strain>
    </source>
</reference>
<dbReference type="EMBL" id="QQXL01000006">
    <property type="protein sequence ID" value="RKW69913.1"/>
    <property type="molecule type" value="Genomic_DNA"/>
</dbReference>
<keyword evidence="4" id="KW-1185">Reference proteome</keyword>
<proteinExistence type="predicted"/>
<dbReference type="SUPFAM" id="SSF47413">
    <property type="entry name" value="lambda repressor-like DNA-binding domains"/>
    <property type="match status" value="1"/>
</dbReference>
<dbReference type="Proteomes" id="UP000273119">
    <property type="component" value="Unassembled WGS sequence"/>
</dbReference>
<name>A0A496PHE8_9MICC</name>
<evidence type="ECO:0000256" key="1">
    <source>
        <dbReference type="SAM" id="MobiDB-lite"/>
    </source>
</evidence>
<dbReference type="PROSITE" id="PS50943">
    <property type="entry name" value="HTH_CROC1"/>
    <property type="match status" value="1"/>
</dbReference>
<feature type="domain" description="HTH cro/C1-type" evidence="2">
    <location>
        <begin position="45"/>
        <end position="99"/>
    </location>
</feature>
<gene>
    <name evidence="3" type="ORF">DWQ67_10610</name>
</gene>
<protein>
    <submittedName>
        <fullName evidence="3">XRE family transcriptional regulator</fullName>
    </submittedName>
</protein>
<comment type="caution">
    <text evidence="3">The sequence shown here is derived from an EMBL/GenBank/DDBJ whole genome shotgun (WGS) entry which is preliminary data.</text>
</comment>
<evidence type="ECO:0000313" key="4">
    <source>
        <dbReference type="Proteomes" id="UP000273119"/>
    </source>
</evidence>
<dbReference type="InterPro" id="IPR010982">
    <property type="entry name" value="Lambda_DNA-bd_dom_sf"/>
</dbReference>
<evidence type="ECO:0000259" key="2">
    <source>
        <dbReference type="PROSITE" id="PS50943"/>
    </source>
</evidence>
<dbReference type="SMART" id="SM00530">
    <property type="entry name" value="HTH_XRE"/>
    <property type="match status" value="1"/>
</dbReference>
<dbReference type="Gene3D" id="1.10.260.40">
    <property type="entry name" value="lambda repressor-like DNA-binding domains"/>
    <property type="match status" value="1"/>
</dbReference>
<dbReference type="CDD" id="cd00093">
    <property type="entry name" value="HTH_XRE"/>
    <property type="match status" value="1"/>
</dbReference>
<feature type="compositionally biased region" description="Low complexity" evidence="1">
    <location>
        <begin position="9"/>
        <end position="26"/>
    </location>
</feature>
<dbReference type="AlphaFoldDB" id="A0A496PHE8"/>
<dbReference type="GO" id="GO:0003677">
    <property type="term" value="F:DNA binding"/>
    <property type="evidence" value="ECO:0007669"/>
    <property type="project" value="InterPro"/>
</dbReference>
<sequence length="165" mass="17006">MSAEPRTPHTPASHTPTPHTPASHTPTARKRPAVPLWREAVGAVLRSTRLELGRRLVDVAGDAGVSPQYLSEVERGLKDPSSEMLAAISGALGMDVGTVTGLAAAQVRAADARRTGALILELRSDLTVARRAQLGVAVLGDHTPSGIWGAPGAATTPATAYLLAA</sequence>